<evidence type="ECO:0000256" key="3">
    <source>
        <dbReference type="RuleBase" id="RU000383"/>
    </source>
</evidence>
<sequence length="329" mass="37751">MGGSLSCCSAPSPRPHRKKDSADPPHSEESASNLQHISEREPEDFDQDPSTHPTAGPLFMQRSRSDVRNCKEKRRSQINLQEKAPLKKSNSCSTIYLDDSTVSQPNLRCTIKCVTLAIYYHIRDRGGQQRTIDIFDERLHPLSKEAPEMRDPDHRTIYRFVRTLFNAAQLSAECAIITLVYLERLLTYAEMDISPCSWRRVVLGAVLLASKVWDDQAVWNVDYCQILKEITVEDMNELERQFLELLQFNINVPASVYAKYYFDLRTLADHNELAFPSEPLSKERAQKLEAMSRVCEDKLGELHRNGFKKWSSLDNVNNVSVRRSTAILS</sequence>
<protein>
    <submittedName>
        <fullName evidence="6">Putative cyclin y</fullName>
    </submittedName>
</protein>
<reference evidence="6" key="1">
    <citation type="submission" date="2014-03" db="EMBL/GenBank/DDBJ databases">
        <title>The sialotranscriptome of Amblyomma triste, Amblyomma parvum and Amblyomma cajennense ticks, uncovered by 454-based RNA-seq.</title>
        <authorList>
            <person name="Garcia G.R."/>
            <person name="Gardinassi L.G."/>
            <person name="Ribeiro J.M."/>
            <person name="Anatriello E."/>
            <person name="Ferreira B.R."/>
            <person name="Moreira H.N."/>
            <person name="Mafra C."/>
            <person name="Olegario M.M."/>
            <person name="Szabo P.J."/>
            <person name="Miranda-Santos I.K."/>
            <person name="Maruyama S.R."/>
        </authorList>
    </citation>
    <scope>NUCLEOTIDE SEQUENCE</scope>
    <source>
        <strain evidence="6">Mato Grasso do Sul</strain>
        <tissue evidence="6">Salivary glands</tissue>
    </source>
</reference>
<dbReference type="InterPro" id="IPR036915">
    <property type="entry name" value="Cyclin-like_sf"/>
</dbReference>
<feature type="domain" description="Cyclin-like" evidence="5">
    <location>
        <begin position="159"/>
        <end position="244"/>
    </location>
</feature>
<proteinExistence type="evidence at transcript level"/>
<accession>A0A023GIJ8</accession>
<dbReference type="SUPFAM" id="SSF47954">
    <property type="entry name" value="Cyclin-like"/>
    <property type="match status" value="1"/>
</dbReference>
<name>A0A023GIJ8_AMBTT</name>
<feature type="region of interest" description="Disordered" evidence="4">
    <location>
        <begin position="1"/>
        <end position="75"/>
    </location>
</feature>
<evidence type="ECO:0000259" key="5">
    <source>
        <dbReference type="SMART" id="SM00385"/>
    </source>
</evidence>
<dbReference type="SMART" id="SM00385">
    <property type="entry name" value="CYCLIN"/>
    <property type="match status" value="1"/>
</dbReference>
<organism evidence="6">
    <name type="scientific">Amblyomma triste</name>
    <name type="common">Neotropical tick</name>
    <dbReference type="NCBI Taxonomy" id="251400"/>
    <lineage>
        <taxon>Eukaryota</taxon>
        <taxon>Metazoa</taxon>
        <taxon>Ecdysozoa</taxon>
        <taxon>Arthropoda</taxon>
        <taxon>Chelicerata</taxon>
        <taxon>Arachnida</taxon>
        <taxon>Acari</taxon>
        <taxon>Parasitiformes</taxon>
        <taxon>Ixodida</taxon>
        <taxon>Ixodoidea</taxon>
        <taxon>Ixodidae</taxon>
        <taxon>Amblyomminae</taxon>
        <taxon>Amblyomma</taxon>
    </lineage>
</organism>
<evidence type="ECO:0000256" key="2">
    <source>
        <dbReference type="ARBA" id="ARBA00023127"/>
    </source>
</evidence>
<dbReference type="EMBL" id="GBBM01001697">
    <property type="protein sequence ID" value="JAC33721.1"/>
    <property type="molecule type" value="mRNA"/>
</dbReference>
<dbReference type="FunFam" id="1.10.472.10:FF:000011">
    <property type="entry name" value="Cyclin-Y isoform 1"/>
    <property type="match status" value="1"/>
</dbReference>
<dbReference type="InterPro" id="IPR012399">
    <property type="entry name" value="Cyclin_Y"/>
</dbReference>
<dbReference type="Pfam" id="PF00134">
    <property type="entry name" value="Cyclin_N"/>
    <property type="match status" value="1"/>
</dbReference>
<dbReference type="Gene3D" id="1.10.472.10">
    <property type="entry name" value="Cyclin-like"/>
    <property type="match status" value="1"/>
</dbReference>
<dbReference type="GO" id="GO:0019901">
    <property type="term" value="F:protein kinase binding"/>
    <property type="evidence" value="ECO:0007669"/>
    <property type="project" value="InterPro"/>
</dbReference>
<comment type="similarity">
    <text evidence="1">Belongs to the cyclin family. Cyclin Y subfamily.</text>
</comment>
<feature type="compositionally biased region" description="Basic and acidic residues" evidence="4">
    <location>
        <begin position="20"/>
        <end position="29"/>
    </location>
</feature>
<dbReference type="PIRSF" id="PIRSF028934">
    <property type="entry name" value="Cyclin_CG14939"/>
    <property type="match status" value="1"/>
</dbReference>
<dbReference type="PANTHER" id="PTHR14248">
    <property type="entry name" value="CYCLIN Y, ISOFORM A"/>
    <property type="match status" value="1"/>
</dbReference>
<evidence type="ECO:0000256" key="1">
    <source>
        <dbReference type="ARBA" id="ARBA00005463"/>
    </source>
</evidence>
<keyword evidence="2 3" id="KW-0195">Cyclin</keyword>
<evidence type="ECO:0000313" key="6">
    <source>
        <dbReference type="EMBL" id="JAC33721.1"/>
    </source>
</evidence>
<dbReference type="InterPro" id="IPR013763">
    <property type="entry name" value="Cyclin-like_dom"/>
</dbReference>
<dbReference type="InterPro" id="IPR006671">
    <property type="entry name" value="Cyclin_N"/>
</dbReference>
<dbReference type="AlphaFoldDB" id="A0A023GIJ8"/>
<dbReference type="CDD" id="cd20540">
    <property type="entry name" value="CYCLIN_CCNY_like"/>
    <property type="match status" value="1"/>
</dbReference>
<evidence type="ECO:0000256" key="4">
    <source>
        <dbReference type="SAM" id="MobiDB-lite"/>
    </source>
</evidence>